<reference evidence="2 3" key="1">
    <citation type="journal article" date="2021" name="BMC Genomics">
        <title>Datura genome reveals duplications of psychoactive alkaloid biosynthetic genes and high mutation rate following tissue culture.</title>
        <authorList>
            <person name="Rajewski A."/>
            <person name="Carter-House D."/>
            <person name="Stajich J."/>
            <person name="Litt A."/>
        </authorList>
    </citation>
    <scope>NUCLEOTIDE SEQUENCE [LARGE SCALE GENOMIC DNA]</scope>
    <source>
        <strain evidence="2">AR-01</strain>
    </source>
</reference>
<dbReference type="Proteomes" id="UP000823775">
    <property type="component" value="Unassembled WGS sequence"/>
</dbReference>
<accession>A0ABS8S4U4</accession>
<feature type="region of interest" description="Disordered" evidence="1">
    <location>
        <begin position="1"/>
        <end position="20"/>
    </location>
</feature>
<protein>
    <submittedName>
        <fullName evidence="2">Uncharacterized protein</fullName>
    </submittedName>
</protein>
<evidence type="ECO:0000313" key="3">
    <source>
        <dbReference type="Proteomes" id="UP000823775"/>
    </source>
</evidence>
<name>A0ABS8S4U4_DATST</name>
<comment type="caution">
    <text evidence="2">The sequence shown here is derived from an EMBL/GenBank/DDBJ whole genome shotgun (WGS) entry which is preliminary data.</text>
</comment>
<keyword evidence="3" id="KW-1185">Reference proteome</keyword>
<organism evidence="2 3">
    <name type="scientific">Datura stramonium</name>
    <name type="common">Jimsonweed</name>
    <name type="synonym">Common thornapple</name>
    <dbReference type="NCBI Taxonomy" id="4076"/>
    <lineage>
        <taxon>Eukaryota</taxon>
        <taxon>Viridiplantae</taxon>
        <taxon>Streptophyta</taxon>
        <taxon>Embryophyta</taxon>
        <taxon>Tracheophyta</taxon>
        <taxon>Spermatophyta</taxon>
        <taxon>Magnoliopsida</taxon>
        <taxon>eudicotyledons</taxon>
        <taxon>Gunneridae</taxon>
        <taxon>Pentapetalae</taxon>
        <taxon>asterids</taxon>
        <taxon>lamiids</taxon>
        <taxon>Solanales</taxon>
        <taxon>Solanaceae</taxon>
        <taxon>Solanoideae</taxon>
        <taxon>Datureae</taxon>
        <taxon>Datura</taxon>
    </lineage>
</organism>
<dbReference type="EMBL" id="JACEIK010000287">
    <property type="protein sequence ID" value="MCD7454140.1"/>
    <property type="molecule type" value="Genomic_DNA"/>
</dbReference>
<evidence type="ECO:0000313" key="2">
    <source>
        <dbReference type="EMBL" id="MCD7454140.1"/>
    </source>
</evidence>
<sequence length="129" mass="14367">MPEKTIRGSRHPAGQRNSERHVNGWRRSCDAATAVRTGEEEERRGFVLLVSVFSHRNSEAARRVSLFVFVLPVGDGDGSTAERKRVARRVSLFMLCDRGTREFEGGGRCEKDKVLQRVLVGNGGNRGGR</sequence>
<proteinExistence type="predicted"/>
<evidence type="ECO:0000256" key="1">
    <source>
        <dbReference type="SAM" id="MobiDB-lite"/>
    </source>
</evidence>
<gene>
    <name evidence="2" type="ORF">HAX54_023622</name>
</gene>